<dbReference type="Proteomes" id="UP001234989">
    <property type="component" value="Chromosome 10"/>
</dbReference>
<organism evidence="2 3">
    <name type="scientific">Solanum verrucosum</name>
    <dbReference type="NCBI Taxonomy" id="315347"/>
    <lineage>
        <taxon>Eukaryota</taxon>
        <taxon>Viridiplantae</taxon>
        <taxon>Streptophyta</taxon>
        <taxon>Embryophyta</taxon>
        <taxon>Tracheophyta</taxon>
        <taxon>Spermatophyta</taxon>
        <taxon>Magnoliopsida</taxon>
        <taxon>eudicotyledons</taxon>
        <taxon>Gunneridae</taxon>
        <taxon>Pentapetalae</taxon>
        <taxon>asterids</taxon>
        <taxon>lamiids</taxon>
        <taxon>Solanales</taxon>
        <taxon>Solanaceae</taxon>
        <taxon>Solanoideae</taxon>
        <taxon>Solaneae</taxon>
        <taxon>Solanum</taxon>
    </lineage>
</organism>
<protein>
    <submittedName>
        <fullName evidence="2">Uncharacterized protein</fullName>
    </submittedName>
</protein>
<dbReference type="AlphaFoldDB" id="A0AAF0UNQ5"/>
<proteinExistence type="predicted"/>
<feature type="compositionally biased region" description="Basic and acidic residues" evidence="1">
    <location>
        <begin position="1"/>
        <end position="14"/>
    </location>
</feature>
<sequence>MADQKIGMDPREGTSRSPLGQRNRFPSEAHGESPVPLVPAFPAPVEAQRDAVPTASPVPLVPEEARDT</sequence>
<name>A0AAF0UNQ5_SOLVR</name>
<gene>
    <name evidence="2" type="ORF">MTR67_043433</name>
</gene>
<accession>A0AAF0UNQ5</accession>
<reference evidence="2" key="1">
    <citation type="submission" date="2023-08" db="EMBL/GenBank/DDBJ databases">
        <title>A de novo genome assembly of Solanum verrucosum Schlechtendal, a Mexican diploid species geographically isolated from the other diploid A-genome species in potato relatives.</title>
        <authorList>
            <person name="Hosaka K."/>
        </authorList>
    </citation>
    <scope>NUCLEOTIDE SEQUENCE</scope>
    <source>
        <tissue evidence="2">Young leaves</tissue>
    </source>
</reference>
<evidence type="ECO:0000256" key="1">
    <source>
        <dbReference type="SAM" id="MobiDB-lite"/>
    </source>
</evidence>
<dbReference type="EMBL" id="CP133621">
    <property type="protein sequence ID" value="WMV50048.1"/>
    <property type="molecule type" value="Genomic_DNA"/>
</dbReference>
<evidence type="ECO:0000313" key="3">
    <source>
        <dbReference type="Proteomes" id="UP001234989"/>
    </source>
</evidence>
<feature type="region of interest" description="Disordered" evidence="1">
    <location>
        <begin position="1"/>
        <end position="68"/>
    </location>
</feature>
<keyword evidence="3" id="KW-1185">Reference proteome</keyword>
<evidence type="ECO:0000313" key="2">
    <source>
        <dbReference type="EMBL" id="WMV50048.1"/>
    </source>
</evidence>